<sequence length="55" mass="5885">MTPQRHFRIAANDQAKRIDIGNPQLSGHSAGDAAVNVGPSQLKFPNLPHVPDDAL</sequence>
<dbReference type="Proteomes" id="UP000199529">
    <property type="component" value="Unassembled WGS sequence"/>
</dbReference>
<reference evidence="3" key="1">
    <citation type="submission" date="2016-10" db="EMBL/GenBank/DDBJ databases">
        <authorList>
            <person name="Varghese N."/>
            <person name="Submissions S."/>
        </authorList>
    </citation>
    <scope>NUCLEOTIDE SEQUENCE [LARGE SCALE GENOMIC DNA]</scope>
    <source>
        <strain evidence="3">CGMCC 4.3530</strain>
    </source>
</reference>
<evidence type="ECO:0000256" key="1">
    <source>
        <dbReference type="SAM" id="MobiDB-lite"/>
    </source>
</evidence>
<protein>
    <submittedName>
        <fullName evidence="2">Uncharacterized protein</fullName>
    </submittedName>
</protein>
<evidence type="ECO:0000313" key="2">
    <source>
        <dbReference type="EMBL" id="SDW25522.1"/>
    </source>
</evidence>
<keyword evidence="3" id="KW-1185">Reference proteome</keyword>
<name>A0A1H2S1E6_9PSEU</name>
<organism evidence="2 3">
    <name type="scientific">Saccharopolyspora shandongensis</name>
    <dbReference type="NCBI Taxonomy" id="418495"/>
    <lineage>
        <taxon>Bacteria</taxon>
        <taxon>Bacillati</taxon>
        <taxon>Actinomycetota</taxon>
        <taxon>Actinomycetes</taxon>
        <taxon>Pseudonocardiales</taxon>
        <taxon>Pseudonocardiaceae</taxon>
        <taxon>Saccharopolyspora</taxon>
    </lineage>
</organism>
<dbReference type="AlphaFoldDB" id="A0A1H2S1E6"/>
<feature type="region of interest" description="Disordered" evidence="1">
    <location>
        <begin position="23"/>
        <end position="55"/>
    </location>
</feature>
<evidence type="ECO:0000313" key="3">
    <source>
        <dbReference type="Proteomes" id="UP000199529"/>
    </source>
</evidence>
<proteinExistence type="predicted"/>
<dbReference type="RefSeq" id="WP_177226224.1">
    <property type="nucleotide sequence ID" value="NZ_FNOK01000002.1"/>
</dbReference>
<dbReference type="EMBL" id="FNOK01000002">
    <property type="protein sequence ID" value="SDW25522.1"/>
    <property type="molecule type" value="Genomic_DNA"/>
</dbReference>
<accession>A0A1H2S1E6</accession>
<gene>
    <name evidence="2" type="ORF">SAMN05216215_100278</name>
</gene>